<evidence type="ECO:0000256" key="1">
    <source>
        <dbReference type="SAM" id="MobiDB-lite"/>
    </source>
</evidence>
<dbReference type="RefSeq" id="WP_307278011.1">
    <property type="nucleotide sequence ID" value="NZ_JAUSZT010000002.1"/>
</dbReference>
<dbReference type="Proteomes" id="UP001237780">
    <property type="component" value="Unassembled WGS sequence"/>
</dbReference>
<keyword evidence="3" id="KW-1185">Reference proteome</keyword>
<name>A0ABU0S5H1_9HYPH</name>
<evidence type="ECO:0000313" key="3">
    <source>
        <dbReference type="Proteomes" id="UP001237780"/>
    </source>
</evidence>
<protein>
    <submittedName>
        <fullName evidence="2">Uncharacterized protein</fullName>
    </submittedName>
</protein>
<evidence type="ECO:0000313" key="2">
    <source>
        <dbReference type="EMBL" id="MDQ0996013.1"/>
    </source>
</evidence>
<sequence>MFYDEPRGSVVDGDEAKKNGTNADTLRLQMQKSTFGRAMQSAQAPIMLDGKFADLLKRLHEAEK</sequence>
<proteinExistence type="predicted"/>
<comment type="caution">
    <text evidence="2">The sequence shown here is derived from an EMBL/GenBank/DDBJ whole genome shotgun (WGS) entry which is preliminary data.</text>
</comment>
<gene>
    <name evidence="2" type="ORF">QFZ34_001190</name>
</gene>
<accession>A0ABU0S5H1</accession>
<feature type="region of interest" description="Disordered" evidence="1">
    <location>
        <begin position="1"/>
        <end position="23"/>
    </location>
</feature>
<dbReference type="EMBL" id="JAUSZT010000002">
    <property type="protein sequence ID" value="MDQ0996013.1"/>
    <property type="molecule type" value="Genomic_DNA"/>
</dbReference>
<organism evidence="2 3">
    <name type="scientific">Phyllobacterium ifriqiyense</name>
    <dbReference type="NCBI Taxonomy" id="314238"/>
    <lineage>
        <taxon>Bacteria</taxon>
        <taxon>Pseudomonadati</taxon>
        <taxon>Pseudomonadota</taxon>
        <taxon>Alphaproteobacteria</taxon>
        <taxon>Hyphomicrobiales</taxon>
        <taxon>Phyllobacteriaceae</taxon>
        <taxon>Phyllobacterium</taxon>
    </lineage>
</organism>
<reference evidence="2 3" key="1">
    <citation type="submission" date="2023-07" db="EMBL/GenBank/DDBJ databases">
        <title>Comparative genomics of wheat-associated soil bacteria to identify genetic determinants of phenazine resistance.</title>
        <authorList>
            <person name="Mouncey N."/>
        </authorList>
    </citation>
    <scope>NUCLEOTIDE SEQUENCE [LARGE SCALE GENOMIC DNA]</scope>
    <source>
        <strain evidence="2 3">W4I11</strain>
    </source>
</reference>